<feature type="compositionally biased region" description="Basic residues" evidence="1">
    <location>
        <begin position="127"/>
        <end position="141"/>
    </location>
</feature>
<feature type="region of interest" description="Disordered" evidence="1">
    <location>
        <begin position="253"/>
        <end position="385"/>
    </location>
</feature>
<feature type="compositionally biased region" description="Pro residues" evidence="1">
    <location>
        <begin position="97"/>
        <end position="114"/>
    </location>
</feature>
<dbReference type="Proteomes" id="UP001218218">
    <property type="component" value="Unassembled WGS sequence"/>
</dbReference>
<keyword evidence="3" id="KW-1185">Reference proteome</keyword>
<protein>
    <submittedName>
        <fullName evidence="2">Uncharacterized protein</fullName>
    </submittedName>
</protein>
<evidence type="ECO:0000313" key="2">
    <source>
        <dbReference type="EMBL" id="KAJ7323660.1"/>
    </source>
</evidence>
<gene>
    <name evidence="2" type="ORF">DFH08DRAFT_817698</name>
</gene>
<dbReference type="AlphaFoldDB" id="A0AAD6ZI28"/>
<proteinExistence type="predicted"/>
<feature type="compositionally biased region" description="Basic and acidic residues" evidence="1">
    <location>
        <begin position="256"/>
        <end position="285"/>
    </location>
</feature>
<sequence>MYNDLDEYNNTSKQSRNWLATVINPATPIGDPNTANQLDDLGLYSFDPTFTPPLYEPADFDYDKTFNDVATNTYGRPYTPSDLVLPHRASSNDDDFPPNPMPSSGPTPVGPPVAPAQAPDMKPEMKKRGRGRPKGSKRVNKQHKEEKENIPLSKKDKKEKPFKYTPATCHALTAAVYTIGPFSATHGNVLKSWEIILSNVKHLESFKGAKVPAIRTLMDQLLEWHHDPDSSDTTRLIEKAFKGKPEEITLGALLDKISESRQTAEGRTEEQKAKNAKKDEYDKQGGDTLRCNSMKSMRSPDSPRRPTSPRYYVPPEKSTDVINVDASDADTDRSVSPSRRSSRRSASPSRGSSPQVETELPVSNKGKRSAMSRGNSRRHKRSKSFKDDSLLDLLLAAVREGQDQQHRAQKLLEKKLVEGVEKTNEVIREQTNQYVAIFKDIATAIKK</sequence>
<comment type="caution">
    <text evidence="2">The sequence shown here is derived from an EMBL/GenBank/DDBJ whole genome shotgun (WGS) entry which is preliminary data.</text>
</comment>
<dbReference type="EMBL" id="JARIHO010000046">
    <property type="protein sequence ID" value="KAJ7323660.1"/>
    <property type="molecule type" value="Genomic_DNA"/>
</dbReference>
<organism evidence="2 3">
    <name type="scientific">Mycena albidolilacea</name>
    <dbReference type="NCBI Taxonomy" id="1033008"/>
    <lineage>
        <taxon>Eukaryota</taxon>
        <taxon>Fungi</taxon>
        <taxon>Dikarya</taxon>
        <taxon>Basidiomycota</taxon>
        <taxon>Agaricomycotina</taxon>
        <taxon>Agaricomycetes</taxon>
        <taxon>Agaricomycetidae</taxon>
        <taxon>Agaricales</taxon>
        <taxon>Marasmiineae</taxon>
        <taxon>Mycenaceae</taxon>
        <taxon>Mycena</taxon>
    </lineage>
</organism>
<reference evidence="2" key="1">
    <citation type="submission" date="2023-03" db="EMBL/GenBank/DDBJ databases">
        <title>Massive genome expansion in bonnet fungi (Mycena s.s.) driven by repeated elements and novel gene families across ecological guilds.</title>
        <authorList>
            <consortium name="Lawrence Berkeley National Laboratory"/>
            <person name="Harder C.B."/>
            <person name="Miyauchi S."/>
            <person name="Viragh M."/>
            <person name="Kuo A."/>
            <person name="Thoen E."/>
            <person name="Andreopoulos B."/>
            <person name="Lu D."/>
            <person name="Skrede I."/>
            <person name="Drula E."/>
            <person name="Henrissat B."/>
            <person name="Morin E."/>
            <person name="Kohler A."/>
            <person name="Barry K."/>
            <person name="LaButti K."/>
            <person name="Morin E."/>
            <person name="Salamov A."/>
            <person name="Lipzen A."/>
            <person name="Mereny Z."/>
            <person name="Hegedus B."/>
            <person name="Baldrian P."/>
            <person name="Stursova M."/>
            <person name="Weitz H."/>
            <person name="Taylor A."/>
            <person name="Grigoriev I.V."/>
            <person name="Nagy L.G."/>
            <person name="Martin F."/>
            <person name="Kauserud H."/>
        </authorList>
    </citation>
    <scope>NUCLEOTIDE SEQUENCE</scope>
    <source>
        <strain evidence="2">CBHHK002</strain>
    </source>
</reference>
<name>A0AAD6ZI28_9AGAR</name>
<accession>A0AAD6ZI28</accession>
<evidence type="ECO:0000256" key="1">
    <source>
        <dbReference type="SAM" id="MobiDB-lite"/>
    </source>
</evidence>
<feature type="compositionally biased region" description="Basic residues" evidence="1">
    <location>
        <begin position="365"/>
        <end position="383"/>
    </location>
</feature>
<evidence type="ECO:0000313" key="3">
    <source>
        <dbReference type="Proteomes" id="UP001218218"/>
    </source>
</evidence>
<feature type="region of interest" description="Disordered" evidence="1">
    <location>
        <begin position="73"/>
        <end position="161"/>
    </location>
</feature>
<feature type="compositionally biased region" description="Low complexity" evidence="1">
    <location>
        <begin position="334"/>
        <end position="354"/>
    </location>
</feature>
<feature type="compositionally biased region" description="Basic and acidic residues" evidence="1">
    <location>
        <begin position="142"/>
        <end position="161"/>
    </location>
</feature>